<keyword evidence="3" id="KW-1185">Reference proteome</keyword>
<dbReference type="EMBL" id="BMCT01000013">
    <property type="protein sequence ID" value="GGF88515.1"/>
    <property type="molecule type" value="Genomic_DNA"/>
</dbReference>
<dbReference type="RefSeq" id="WP_188584139.1">
    <property type="nucleotide sequence ID" value="NZ_BMCT01000013.1"/>
</dbReference>
<name>A0A917CI65_9HYPH</name>
<dbReference type="InterPro" id="IPR016071">
    <property type="entry name" value="Staphylococal_nuclease_OB-fold"/>
</dbReference>
<dbReference type="PANTHER" id="PTHR12302">
    <property type="entry name" value="EBNA2 BINDING PROTEIN P100"/>
    <property type="match status" value="1"/>
</dbReference>
<dbReference type="InterPro" id="IPR035437">
    <property type="entry name" value="SNase_OB-fold_sf"/>
</dbReference>
<evidence type="ECO:0000259" key="1">
    <source>
        <dbReference type="PROSITE" id="PS50830"/>
    </source>
</evidence>
<evidence type="ECO:0000313" key="2">
    <source>
        <dbReference type="EMBL" id="GGF88515.1"/>
    </source>
</evidence>
<dbReference type="Proteomes" id="UP000606044">
    <property type="component" value="Unassembled WGS sequence"/>
</dbReference>
<accession>A0A917CI65</accession>
<dbReference type="SUPFAM" id="SSF50199">
    <property type="entry name" value="Staphylococcal nuclease"/>
    <property type="match status" value="1"/>
</dbReference>
<dbReference type="Pfam" id="PF00565">
    <property type="entry name" value="SNase"/>
    <property type="match status" value="1"/>
</dbReference>
<dbReference type="PANTHER" id="PTHR12302:SF26">
    <property type="entry name" value="BLR1266 PROTEIN"/>
    <property type="match status" value="1"/>
</dbReference>
<dbReference type="SMART" id="SM00318">
    <property type="entry name" value="SNc"/>
    <property type="match status" value="1"/>
</dbReference>
<dbReference type="AlphaFoldDB" id="A0A917CI65"/>
<protein>
    <recommendedName>
        <fullName evidence="1">TNase-like domain-containing protein</fullName>
    </recommendedName>
</protein>
<sequence length="168" mass="18113">MRLRPQSPTDLLIAFMLLAGLFLLAQHLGGRWLDGDTVDGPAFAVDGDTLEVRGTRVRLSGIDAPELRQTCGAAESLWPCGEVAHKALQKALAGGTVQCAGQGHDQYRRLVAICTVGEDDVAEDLVREGLALSAGRYGASELEARVTRRGLWAGPFERPAEWRAAHPR</sequence>
<gene>
    <name evidence="2" type="ORF">GCM10007301_55560</name>
</gene>
<dbReference type="PROSITE" id="PS50830">
    <property type="entry name" value="TNASE_3"/>
    <property type="match status" value="1"/>
</dbReference>
<proteinExistence type="predicted"/>
<reference evidence="2" key="2">
    <citation type="submission" date="2020-09" db="EMBL/GenBank/DDBJ databases">
        <authorList>
            <person name="Sun Q."/>
            <person name="Sedlacek I."/>
        </authorList>
    </citation>
    <scope>NUCLEOTIDE SEQUENCE</scope>
    <source>
        <strain evidence="2">CCM 7897</strain>
    </source>
</reference>
<organism evidence="2 3">
    <name type="scientific">Azorhizobium oxalatiphilum</name>
    <dbReference type="NCBI Taxonomy" id="980631"/>
    <lineage>
        <taxon>Bacteria</taxon>
        <taxon>Pseudomonadati</taxon>
        <taxon>Pseudomonadota</taxon>
        <taxon>Alphaproteobacteria</taxon>
        <taxon>Hyphomicrobiales</taxon>
        <taxon>Xanthobacteraceae</taxon>
        <taxon>Azorhizobium</taxon>
    </lineage>
</organism>
<comment type="caution">
    <text evidence="2">The sequence shown here is derived from an EMBL/GenBank/DDBJ whole genome shotgun (WGS) entry which is preliminary data.</text>
</comment>
<evidence type="ECO:0000313" key="3">
    <source>
        <dbReference type="Proteomes" id="UP000606044"/>
    </source>
</evidence>
<feature type="domain" description="TNase-like" evidence="1">
    <location>
        <begin position="45"/>
        <end position="154"/>
    </location>
</feature>
<reference evidence="2" key="1">
    <citation type="journal article" date="2014" name="Int. J. Syst. Evol. Microbiol.">
        <title>Complete genome sequence of Corynebacterium casei LMG S-19264T (=DSM 44701T), isolated from a smear-ripened cheese.</title>
        <authorList>
            <consortium name="US DOE Joint Genome Institute (JGI-PGF)"/>
            <person name="Walter F."/>
            <person name="Albersmeier A."/>
            <person name="Kalinowski J."/>
            <person name="Ruckert C."/>
        </authorList>
    </citation>
    <scope>NUCLEOTIDE SEQUENCE</scope>
    <source>
        <strain evidence="2">CCM 7897</strain>
    </source>
</reference>
<dbReference type="Gene3D" id="2.40.50.90">
    <property type="match status" value="1"/>
</dbReference>